<dbReference type="AlphaFoldDB" id="A0A2T0QEU1"/>
<evidence type="ECO:0000313" key="4">
    <source>
        <dbReference type="EMBL" id="PRY02456.1"/>
    </source>
</evidence>
<dbReference type="RefSeq" id="WP_245929870.1">
    <property type="nucleotide sequence ID" value="NZ_PVZC01000001.1"/>
</dbReference>
<sequence length="208" mass="21422">MKTFALAVALAGLALAGACGGGGDRTGGSGAAPETATASPSSGAVVFNDADVAFAQGMIPHHRQAIEMAALAEQQGGDEVRELAARIEQVQEPEIRTLADRLREWGADVPAEASPGTGADGMGHSGMDHSGTGEGMVPDERMGELADAHGADFDRMFLESMVEHHEGAVAMAEAELAGGVHPETRELARSVIGTQRAEIDQMVRLLGP</sequence>
<dbReference type="PROSITE" id="PS51257">
    <property type="entry name" value="PROKAR_LIPOPROTEIN"/>
    <property type="match status" value="1"/>
</dbReference>
<dbReference type="InterPro" id="IPR005183">
    <property type="entry name" value="DUF305_CopM-like"/>
</dbReference>
<dbReference type="Pfam" id="PF03713">
    <property type="entry name" value="DUF305"/>
    <property type="match status" value="1"/>
</dbReference>
<gene>
    <name evidence="4" type="ORF">CLV72_1011058</name>
</gene>
<name>A0A2T0QEU1_9ACTN</name>
<reference evidence="4 5" key="1">
    <citation type="submission" date="2018-03" db="EMBL/GenBank/DDBJ databases">
        <title>Genomic Encyclopedia of Archaeal and Bacterial Type Strains, Phase II (KMG-II): from individual species to whole genera.</title>
        <authorList>
            <person name="Goeker M."/>
        </authorList>
    </citation>
    <scope>NUCLEOTIDE SEQUENCE [LARGE SCALE GENOMIC DNA]</scope>
    <source>
        <strain evidence="4 5">DSM 45601</strain>
    </source>
</reference>
<feature type="signal peptide" evidence="2">
    <location>
        <begin position="1"/>
        <end position="20"/>
    </location>
</feature>
<keyword evidence="5" id="KW-1185">Reference proteome</keyword>
<evidence type="ECO:0000256" key="1">
    <source>
        <dbReference type="SAM" id="MobiDB-lite"/>
    </source>
</evidence>
<dbReference type="PANTHER" id="PTHR36933:SF1">
    <property type="entry name" value="SLL0788 PROTEIN"/>
    <property type="match status" value="1"/>
</dbReference>
<evidence type="ECO:0000313" key="5">
    <source>
        <dbReference type="Proteomes" id="UP000237846"/>
    </source>
</evidence>
<protein>
    <submittedName>
        <fullName evidence="4">Uncharacterized protein (DUF305 family)</fullName>
    </submittedName>
</protein>
<dbReference type="Proteomes" id="UP000237846">
    <property type="component" value="Unassembled WGS sequence"/>
</dbReference>
<feature type="region of interest" description="Disordered" evidence="1">
    <location>
        <begin position="23"/>
        <end position="42"/>
    </location>
</feature>
<dbReference type="EMBL" id="PVZC01000001">
    <property type="protein sequence ID" value="PRY02456.1"/>
    <property type="molecule type" value="Genomic_DNA"/>
</dbReference>
<organism evidence="4 5">
    <name type="scientific">Allonocardiopsis opalescens</name>
    <dbReference type="NCBI Taxonomy" id="1144618"/>
    <lineage>
        <taxon>Bacteria</taxon>
        <taxon>Bacillati</taxon>
        <taxon>Actinomycetota</taxon>
        <taxon>Actinomycetes</taxon>
        <taxon>Streptosporangiales</taxon>
        <taxon>Allonocardiopsis</taxon>
    </lineage>
</organism>
<dbReference type="InterPro" id="IPR012347">
    <property type="entry name" value="Ferritin-like"/>
</dbReference>
<evidence type="ECO:0000256" key="2">
    <source>
        <dbReference type="SAM" id="SignalP"/>
    </source>
</evidence>
<feature type="chain" id="PRO_5039465140" evidence="2">
    <location>
        <begin position="21"/>
        <end position="208"/>
    </location>
</feature>
<proteinExistence type="predicted"/>
<dbReference type="PANTHER" id="PTHR36933">
    <property type="entry name" value="SLL0788 PROTEIN"/>
    <property type="match status" value="1"/>
</dbReference>
<accession>A0A2T0QEU1</accession>
<keyword evidence="2" id="KW-0732">Signal</keyword>
<dbReference type="Gene3D" id="1.20.1260.10">
    <property type="match status" value="1"/>
</dbReference>
<feature type="region of interest" description="Disordered" evidence="1">
    <location>
        <begin position="111"/>
        <end position="133"/>
    </location>
</feature>
<evidence type="ECO:0000259" key="3">
    <source>
        <dbReference type="Pfam" id="PF03713"/>
    </source>
</evidence>
<feature type="domain" description="DUF305" evidence="3">
    <location>
        <begin position="51"/>
        <end position="206"/>
    </location>
</feature>
<feature type="compositionally biased region" description="Low complexity" evidence="1">
    <location>
        <begin position="31"/>
        <end position="42"/>
    </location>
</feature>
<comment type="caution">
    <text evidence="4">The sequence shown here is derived from an EMBL/GenBank/DDBJ whole genome shotgun (WGS) entry which is preliminary data.</text>
</comment>